<reference evidence="2 3" key="1">
    <citation type="journal article" date="2015" name="Fungal Genet. Biol.">
        <title>Evolution of novel wood decay mechanisms in Agaricales revealed by the genome sequences of Fistulina hepatica and Cylindrobasidium torrendii.</title>
        <authorList>
            <person name="Floudas D."/>
            <person name="Held B.W."/>
            <person name="Riley R."/>
            <person name="Nagy L.G."/>
            <person name="Koehler G."/>
            <person name="Ransdell A.S."/>
            <person name="Younus H."/>
            <person name="Chow J."/>
            <person name="Chiniquy J."/>
            <person name="Lipzen A."/>
            <person name="Tritt A."/>
            <person name="Sun H."/>
            <person name="Haridas S."/>
            <person name="LaButti K."/>
            <person name="Ohm R.A."/>
            <person name="Kues U."/>
            <person name="Blanchette R.A."/>
            <person name="Grigoriev I.V."/>
            <person name="Minto R.E."/>
            <person name="Hibbett D.S."/>
        </authorList>
    </citation>
    <scope>NUCLEOTIDE SEQUENCE [LARGE SCALE GENOMIC DNA]</scope>
    <source>
        <strain evidence="2 3">FP15055 ss-10</strain>
    </source>
</reference>
<dbReference type="EMBL" id="KN881454">
    <property type="protein sequence ID" value="KIY60610.1"/>
    <property type="molecule type" value="Genomic_DNA"/>
</dbReference>
<gene>
    <name evidence="2" type="ORF">CYLTODRAFT_460626</name>
</gene>
<feature type="non-terminal residue" evidence="2">
    <location>
        <position position="1"/>
    </location>
</feature>
<feature type="compositionally biased region" description="Low complexity" evidence="1">
    <location>
        <begin position="37"/>
        <end position="54"/>
    </location>
</feature>
<name>A0A0D7ARE1_9AGAR</name>
<sequence length="120" mass="12873">KRSSSPDYLCVRKHSSSPDYLRFKPTSVSLGHTVDNASTPRAPSSPATLSAPSSHVSATPIRRDAKPFRRLFSLSPADSPQAGALHRSPVSPTRGGIARPLPALYYVSDSEDSRDDRSGV</sequence>
<evidence type="ECO:0000313" key="2">
    <source>
        <dbReference type="EMBL" id="KIY60610.1"/>
    </source>
</evidence>
<evidence type="ECO:0000256" key="1">
    <source>
        <dbReference type="SAM" id="MobiDB-lite"/>
    </source>
</evidence>
<keyword evidence="3" id="KW-1185">Reference proteome</keyword>
<protein>
    <submittedName>
        <fullName evidence="2">Uncharacterized protein</fullName>
    </submittedName>
</protein>
<organism evidence="2 3">
    <name type="scientific">Cylindrobasidium torrendii FP15055 ss-10</name>
    <dbReference type="NCBI Taxonomy" id="1314674"/>
    <lineage>
        <taxon>Eukaryota</taxon>
        <taxon>Fungi</taxon>
        <taxon>Dikarya</taxon>
        <taxon>Basidiomycota</taxon>
        <taxon>Agaricomycotina</taxon>
        <taxon>Agaricomycetes</taxon>
        <taxon>Agaricomycetidae</taxon>
        <taxon>Agaricales</taxon>
        <taxon>Marasmiineae</taxon>
        <taxon>Physalacriaceae</taxon>
        <taxon>Cylindrobasidium</taxon>
    </lineage>
</organism>
<dbReference type="Proteomes" id="UP000054007">
    <property type="component" value="Unassembled WGS sequence"/>
</dbReference>
<dbReference type="AlphaFoldDB" id="A0A0D7ARE1"/>
<feature type="region of interest" description="Disordered" evidence="1">
    <location>
        <begin position="30"/>
        <end position="99"/>
    </location>
</feature>
<evidence type="ECO:0000313" key="3">
    <source>
        <dbReference type="Proteomes" id="UP000054007"/>
    </source>
</evidence>
<proteinExistence type="predicted"/>
<accession>A0A0D7ARE1</accession>